<protein>
    <recommendedName>
        <fullName evidence="4">DUF368 domain-containing protein</fullName>
    </recommendedName>
</protein>
<name>S5SU70_9CORY</name>
<feature type="transmembrane region" description="Helical" evidence="1">
    <location>
        <begin position="287"/>
        <end position="305"/>
    </location>
</feature>
<evidence type="ECO:0008006" key="4">
    <source>
        <dbReference type="Google" id="ProtNLM"/>
    </source>
</evidence>
<evidence type="ECO:0000256" key="1">
    <source>
        <dbReference type="SAM" id="Phobius"/>
    </source>
</evidence>
<dbReference type="InterPro" id="IPR007163">
    <property type="entry name" value="VCA0040-like"/>
</dbReference>
<dbReference type="AlphaFoldDB" id="S5SU70"/>
<dbReference type="eggNOG" id="COG2035">
    <property type="taxonomic scope" value="Bacteria"/>
</dbReference>
<dbReference type="PANTHER" id="PTHR37308:SF1">
    <property type="entry name" value="POLYPRENYL-PHOSPHATE TRANSPORTER"/>
    <property type="match status" value="1"/>
</dbReference>
<feature type="transmembrane region" description="Helical" evidence="1">
    <location>
        <begin position="121"/>
        <end position="141"/>
    </location>
</feature>
<keyword evidence="1" id="KW-0812">Transmembrane</keyword>
<dbReference type="Proteomes" id="UP000015388">
    <property type="component" value="Chromosome"/>
</dbReference>
<feature type="transmembrane region" description="Helical" evidence="1">
    <location>
        <begin position="249"/>
        <end position="267"/>
    </location>
</feature>
<accession>S5SU70</accession>
<sequence>MSSATSETSTSVAPARRFNLWEVIANAVRGFLVGMVELIPGISGGTVALVVGIYERLLDQASALFAAVKALFTDRQSVPARLRSLDWALLAPVAVFMVVAVFVMSGPLTTFVTTYPAVSRALFLGMVAVSVIVPLRMVYAPDLKSKPWVWILFVLAAIATFIGTGFTAAPQEDPSLPIIFVAAAVAVCALVLPGVSGSFFLLAVGLYEPVMGALSDRDWSVIGVFILGALTGIVLFIRVLRWLLDRHRTVALVTMAGLMLGSLRALWPWQDADANLLAPGADWPQMLMWTLLGAGVVALMIYIEYRTPQRPAHTVASHDPS</sequence>
<gene>
    <name evidence="2" type="ORF">B841_06255</name>
</gene>
<proteinExistence type="predicted"/>
<feature type="transmembrane region" description="Helical" evidence="1">
    <location>
        <begin position="178"/>
        <end position="207"/>
    </location>
</feature>
<dbReference type="STRING" id="1224163.B841_06255"/>
<dbReference type="OrthoDB" id="9793746at2"/>
<dbReference type="RefSeq" id="WP_020934657.1">
    <property type="nucleotide sequence ID" value="NC_021915.1"/>
</dbReference>
<dbReference type="EMBL" id="CP003924">
    <property type="protein sequence ID" value="AGS34724.1"/>
    <property type="molecule type" value="Genomic_DNA"/>
</dbReference>
<evidence type="ECO:0000313" key="2">
    <source>
        <dbReference type="EMBL" id="AGS34724.1"/>
    </source>
</evidence>
<dbReference type="Pfam" id="PF04018">
    <property type="entry name" value="VCA0040-like"/>
    <property type="match status" value="1"/>
</dbReference>
<feature type="transmembrane region" description="Helical" evidence="1">
    <location>
        <begin position="87"/>
        <end position="109"/>
    </location>
</feature>
<organism evidence="2 3">
    <name type="scientific">Corynebacterium maris DSM 45190</name>
    <dbReference type="NCBI Taxonomy" id="1224163"/>
    <lineage>
        <taxon>Bacteria</taxon>
        <taxon>Bacillati</taxon>
        <taxon>Actinomycetota</taxon>
        <taxon>Actinomycetes</taxon>
        <taxon>Mycobacteriales</taxon>
        <taxon>Corynebacteriaceae</taxon>
        <taxon>Corynebacterium</taxon>
    </lineage>
</organism>
<keyword evidence="1" id="KW-0472">Membrane</keyword>
<dbReference type="HOGENOM" id="CLU_055621_0_0_11"/>
<feature type="transmembrane region" description="Helical" evidence="1">
    <location>
        <begin position="31"/>
        <end position="54"/>
    </location>
</feature>
<dbReference type="PATRIC" id="fig|1224163.3.peg.1256"/>
<dbReference type="PANTHER" id="PTHR37308">
    <property type="entry name" value="INTEGRAL MEMBRANE PROTEIN"/>
    <property type="match status" value="1"/>
</dbReference>
<feature type="transmembrane region" description="Helical" evidence="1">
    <location>
        <begin position="219"/>
        <end position="237"/>
    </location>
</feature>
<reference evidence="2 3" key="1">
    <citation type="submission" date="2012-11" db="EMBL/GenBank/DDBJ databases">
        <title>The complete genome sequence of Corynebacterium maris Coryn-1 (=DSM 45190).</title>
        <authorList>
            <person name="Schaffert L."/>
            <person name="Albersmeier A."/>
            <person name="Kalinowski J."/>
            <person name="Ruckert C."/>
        </authorList>
    </citation>
    <scope>NUCLEOTIDE SEQUENCE [LARGE SCALE GENOMIC DNA]</scope>
    <source>
        <strain evidence="3">Coryn-1</strain>
    </source>
</reference>
<evidence type="ECO:0000313" key="3">
    <source>
        <dbReference type="Proteomes" id="UP000015388"/>
    </source>
</evidence>
<keyword evidence="3" id="KW-1185">Reference proteome</keyword>
<feature type="transmembrane region" description="Helical" evidence="1">
    <location>
        <begin position="147"/>
        <end position="166"/>
    </location>
</feature>
<dbReference type="KEGG" id="cmd:B841_06255"/>
<keyword evidence="1" id="KW-1133">Transmembrane helix</keyword>